<keyword evidence="1" id="KW-0472">Membrane</keyword>
<feature type="transmembrane region" description="Helical" evidence="1">
    <location>
        <begin position="114"/>
        <end position="133"/>
    </location>
</feature>
<feature type="domain" description="Transglutaminase-like" evidence="2">
    <location>
        <begin position="426"/>
        <end position="497"/>
    </location>
</feature>
<evidence type="ECO:0000313" key="3">
    <source>
        <dbReference type="EMBL" id="MBB6482027.1"/>
    </source>
</evidence>
<proteinExistence type="predicted"/>
<feature type="transmembrane region" description="Helical" evidence="1">
    <location>
        <begin position="55"/>
        <end position="78"/>
    </location>
</feature>
<sequence>MPVLYNLLRILLQLFLLIIFGKYLEDVVSFPFLAAAYFFSLLLAWSLVRLRLRGAFSFFLLLLWPWLIRLFVIAFQQISPSFLQISFDMSFYFTLLPVYLFSLLTWLSLTHRRFGRYEVLVNGIILFVLFRSQGNYRVSLVPEPFWLAVFALVFLFLELLVLYLAVARERSLLKRGRDVLRETIPFLLVLLPMLFFMLLPLWREYEEGSVAGGGGLLKSSLFRFDFSEYIKLETEISMSDDLVLMFRKEGPAERLLLRRYVLSGYEDGQGFYRHDKDKSNPPDKVPTRYTEYEDPAFRNREKVNQELFLVNIDPAAFISLNYPVNVQPVYNWDDSSFVRIYRTEALVNTRPIREIDPSVFMAEGDREHYTYRGSNDAIEEMAREITENIPGSLLKTAAIERYFHENYFYSLKPGVAPDGDQLSWFLEETKKGYCSYFAFSMALMCRSIGIPARVAVGFWVDPDVSVLNFYPVRADQAHAWVEVYFEEYGWMEFDPTSSTMYPGEQYPFAGFTIDEFSSLIEEILDNELIAENLAEPVDNADRNSESGAVGEQILRFFRVYWPFLVASVYISVLLFYHKLYRILYFLQKPVRRKAGHIYRELRHLLSFERKPYRETVSDYALRLKKNYGVSFPELTSLYLKSLYSQEFSQDDLSEMKKLRQRIIEEYRHILSPLRRILHFFLPFVRNL</sequence>
<evidence type="ECO:0000313" key="4">
    <source>
        <dbReference type="Proteomes" id="UP000587760"/>
    </source>
</evidence>
<dbReference type="SMART" id="SM00460">
    <property type="entry name" value="TGc"/>
    <property type="match status" value="1"/>
</dbReference>
<dbReference type="SUPFAM" id="SSF54001">
    <property type="entry name" value="Cysteine proteinases"/>
    <property type="match status" value="1"/>
</dbReference>
<feature type="transmembrane region" description="Helical" evidence="1">
    <location>
        <begin position="7"/>
        <end position="24"/>
    </location>
</feature>
<dbReference type="Pfam" id="PF01841">
    <property type="entry name" value="Transglut_core"/>
    <property type="match status" value="1"/>
</dbReference>
<dbReference type="PANTHER" id="PTHR42736:SF1">
    <property type="entry name" value="PROTEIN-GLUTAMINE GAMMA-GLUTAMYLTRANSFERASE"/>
    <property type="match status" value="1"/>
</dbReference>
<reference evidence="3 4" key="1">
    <citation type="submission" date="2020-08" db="EMBL/GenBank/DDBJ databases">
        <title>Genomic Encyclopedia of Type Strains, Phase IV (KMG-IV): sequencing the most valuable type-strain genomes for metagenomic binning, comparative biology and taxonomic classification.</title>
        <authorList>
            <person name="Goeker M."/>
        </authorList>
    </citation>
    <scope>NUCLEOTIDE SEQUENCE [LARGE SCALE GENOMIC DNA]</scope>
    <source>
        <strain evidence="3 4">DSM 2461</strain>
    </source>
</reference>
<gene>
    <name evidence="3" type="ORF">HNR50_003715</name>
</gene>
<evidence type="ECO:0000259" key="2">
    <source>
        <dbReference type="SMART" id="SM00460"/>
    </source>
</evidence>
<dbReference type="GO" id="GO:0008233">
    <property type="term" value="F:peptidase activity"/>
    <property type="evidence" value="ECO:0007669"/>
    <property type="project" value="UniProtKB-KW"/>
</dbReference>
<accession>A0A841RFN2</accession>
<feature type="transmembrane region" description="Helical" evidence="1">
    <location>
        <begin position="179"/>
        <end position="202"/>
    </location>
</feature>
<keyword evidence="1" id="KW-0812">Transmembrane</keyword>
<dbReference type="RefSeq" id="WP_184748265.1">
    <property type="nucleotide sequence ID" value="NZ_JACHGJ010000009.1"/>
</dbReference>
<dbReference type="InterPro" id="IPR038765">
    <property type="entry name" value="Papain-like_cys_pep_sf"/>
</dbReference>
<evidence type="ECO:0000256" key="1">
    <source>
        <dbReference type="SAM" id="Phobius"/>
    </source>
</evidence>
<dbReference type="PANTHER" id="PTHR42736">
    <property type="entry name" value="PROTEIN-GLUTAMINE GAMMA-GLUTAMYLTRANSFERASE"/>
    <property type="match status" value="1"/>
</dbReference>
<feature type="transmembrane region" description="Helical" evidence="1">
    <location>
        <begin position="145"/>
        <end position="167"/>
    </location>
</feature>
<keyword evidence="1" id="KW-1133">Transmembrane helix</keyword>
<dbReference type="InterPro" id="IPR052901">
    <property type="entry name" value="Bact_TGase-like"/>
</dbReference>
<dbReference type="GO" id="GO:0006508">
    <property type="term" value="P:proteolysis"/>
    <property type="evidence" value="ECO:0007669"/>
    <property type="project" value="UniProtKB-KW"/>
</dbReference>
<keyword evidence="4" id="KW-1185">Reference proteome</keyword>
<feature type="transmembrane region" description="Helical" evidence="1">
    <location>
        <begin position="90"/>
        <end position="107"/>
    </location>
</feature>
<dbReference type="InterPro" id="IPR002931">
    <property type="entry name" value="Transglutaminase-like"/>
</dbReference>
<comment type="caution">
    <text evidence="3">The sequence shown here is derived from an EMBL/GenBank/DDBJ whole genome shotgun (WGS) entry which is preliminary data.</text>
</comment>
<protein>
    <submittedName>
        <fullName evidence="3">Transglutaminase-like putative cysteine protease</fullName>
    </submittedName>
</protein>
<dbReference type="Proteomes" id="UP000587760">
    <property type="component" value="Unassembled WGS sequence"/>
</dbReference>
<feature type="transmembrane region" description="Helical" evidence="1">
    <location>
        <begin position="30"/>
        <end position="48"/>
    </location>
</feature>
<name>A0A841RFN2_9SPIO</name>
<feature type="transmembrane region" description="Helical" evidence="1">
    <location>
        <begin position="559"/>
        <end position="576"/>
    </location>
</feature>
<dbReference type="Gene3D" id="3.10.620.30">
    <property type="match status" value="1"/>
</dbReference>
<dbReference type="AlphaFoldDB" id="A0A841RFN2"/>
<organism evidence="3 4">
    <name type="scientific">Spirochaeta isovalerica</name>
    <dbReference type="NCBI Taxonomy" id="150"/>
    <lineage>
        <taxon>Bacteria</taxon>
        <taxon>Pseudomonadati</taxon>
        <taxon>Spirochaetota</taxon>
        <taxon>Spirochaetia</taxon>
        <taxon>Spirochaetales</taxon>
        <taxon>Spirochaetaceae</taxon>
        <taxon>Spirochaeta</taxon>
    </lineage>
</organism>
<keyword evidence="3" id="KW-0378">Hydrolase</keyword>
<dbReference type="EMBL" id="JACHGJ010000009">
    <property type="protein sequence ID" value="MBB6482027.1"/>
    <property type="molecule type" value="Genomic_DNA"/>
</dbReference>
<keyword evidence="3" id="KW-0645">Protease</keyword>